<dbReference type="Pfam" id="PF04365">
    <property type="entry name" value="BrnT_toxin"/>
    <property type="match status" value="1"/>
</dbReference>
<dbReference type="EMBL" id="MHSK01000031">
    <property type="protein sequence ID" value="OHA41550.1"/>
    <property type="molecule type" value="Genomic_DNA"/>
</dbReference>
<protein>
    <recommendedName>
        <fullName evidence="3">BrnT family toxin</fullName>
    </recommendedName>
</protein>
<evidence type="ECO:0000313" key="2">
    <source>
        <dbReference type="Proteomes" id="UP000177269"/>
    </source>
</evidence>
<proteinExistence type="predicted"/>
<dbReference type="InterPro" id="IPR007460">
    <property type="entry name" value="BrnT_toxin"/>
</dbReference>
<dbReference type="Gene3D" id="3.10.450.530">
    <property type="entry name" value="Ribonuclease toxin, BrnT, of type II toxin-antitoxin system"/>
    <property type="match status" value="1"/>
</dbReference>
<evidence type="ECO:0000313" key="1">
    <source>
        <dbReference type="EMBL" id="OHA41550.1"/>
    </source>
</evidence>
<name>A0A1G2NZP9_9BACT</name>
<gene>
    <name evidence="1" type="ORF">A3G52_02695</name>
</gene>
<organism evidence="1 2">
    <name type="scientific">Candidatus Taylorbacteria bacterium RIFCSPLOWO2_12_FULL_43_20</name>
    <dbReference type="NCBI Taxonomy" id="1802332"/>
    <lineage>
        <taxon>Bacteria</taxon>
        <taxon>Candidatus Tayloriibacteriota</taxon>
    </lineage>
</organism>
<sequence>MKDVVGFEWDAGNSGKNWKSHAVTDEECEEAFFDPDKKVAVDETHSQNERRYFLLGNTSQSRLLVIVFTIRHERIRVISARDINKKERKLYEKEY</sequence>
<evidence type="ECO:0008006" key="3">
    <source>
        <dbReference type="Google" id="ProtNLM"/>
    </source>
</evidence>
<comment type="caution">
    <text evidence="1">The sequence shown here is derived from an EMBL/GenBank/DDBJ whole genome shotgun (WGS) entry which is preliminary data.</text>
</comment>
<accession>A0A1G2NZP9</accession>
<dbReference type="InterPro" id="IPR038573">
    <property type="entry name" value="BrnT_sf"/>
</dbReference>
<reference evidence="1 2" key="1">
    <citation type="journal article" date="2016" name="Nat. Commun.">
        <title>Thousands of microbial genomes shed light on interconnected biogeochemical processes in an aquifer system.</title>
        <authorList>
            <person name="Anantharaman K."/>
            <person name="Brown C.T."/>
            <person name="Hug L.A."/>
            <person name="Sharon I."/>
            <person name="Castelle C.J."/>
            <person name="Probst A.J."/>
            <person name="Thomas B.C."/>
            <person name="Singh A."/>
            <person name="Wilkins M.J."/>
            <person name="Karaoz U."/>
            <person name="Brodie E.L."/>
            <person name="Williams K.H."/>
            <person name="Hubbard S.S."/>
            <person name="Banfield J.F."/>
        </authorList>
    </citation>
    <scope>NUCLEOTIDE SEQUENCE [LARGE SCALE GENOMIC DNA]</scope>
</reference>
<dbReference type="Proteomes" id="UP000177269">
    <property type="component" value="Unassembled WGS sequence"/>
</dbReference>
<dbReference type="AlphaFoldDB" id="A0A1G2NZP9"/>